<dbReference type="AlphaFoldDB" id="R2SU00"/>
<organism evidence="1 2">
    <name type="scientific">Enterococcus pallens ATCC BAA-351</name>
    <dbReference type="NCBI Taxonomy" id="1158607"/>
    <lineage>
        <taxon>Bacteria</taxon>
        <taxon>Bacillati</taxon>
        <taxon>Bacillota</taxon>
        <taxon>Bacilli</taxon>
        <taxon>Lactobacillales</taxon>
        <taxon>Enterococcaceae</taxon>
        <taxon>Enterococcus</taxon>
    </lineage>
</organism>
<gene>
    <name evidence="1" type="ORF">UAU_00941</name>
</gene>
<dbReference type="PATRIC" id="fig|1158607.3.peg.944"/>
<evidence type="ECO:0000313" key="2">
    <source>
        <dbReference type="Proteomes" id="UP000013782"/>
    </source>
</evidence>
<comment type="caution">
    <text evidence="1">The sequence shown here is derived from an EMBL/GenBank/DDBJ whole genome shotgun (WGS) entry which is preliminary data.</text>
</comment>
<name>R2SU00_9ENTE</name>
<dbReference type="eggNOG" id="ENOG502ZGBR">
    <property type="taxonomic scope" value="Bacteria"/>
</dbReference>
<dbReference type="Proteomes" id="UP000013782">
    <property type="component" value="Unassembled WGS sequence"/>
</dbReference>
<dbReference type="HOGENOM" id="CLU_204481_0_0_9"/>
<reference evidence="1 2" key="1">
    <citation type="submission" date="2013-02" db="EMBL/GenBank/DDBJ databases">
        <title>The Genome Sequence of Enterococcus pallens BAA-351.</title>
        <authorList>
            <consortium name="The Broad Institute Genome Sequencing Platform"/>
            <consortium name="The Broad Institute Genome Sequencing Center for Infectious Disease"/>
            <person name="Earl A.M."/>
            <person name="Gilmore M.S."/>
            <person name="Lebreton F."/>
            <person name="Walker B."/>
            <person name="Young S.K."/>
            <person name="Zeng Q."/>
            <person name="Gargeya S."/>
            <person name="Fitzgerald M."/>
            <person name="Haas B."/>
            <person name="Abouelleil A."/>
            <person name="Alvarado L."/>
            <person name="Arachchi H.M."/>
            <person name="Berlin A.M."/>
            <person name="Chapman S.B."/>
            <person name="Dewar J."/>
            <person name="Goldberg J."/>
            <person name="Griggs A."/>
            <person name="Gujja S."/>
            <person name="Hansen M."/>
            <person name="Howarth C."/>
            <person name="Imamovic A."/>
            <person name="Larimer J."/>
            <person name="McCowan C."/>
            <person name="Murphy C."/>
            <person name="Neiman D."/>
            <person name="Pearson M."/>
            <person name="Priest M."/>
            <person name="Roberts A."/>
            <person name="Saif S."/>
            <person name="Shea T."/>
            <person name="Sisk P."/>
            <person name="Sykes S."/>
            <person name="Wortman J."/>
            <person name="Nusbaum C."/>
            <person name="Birren B."/>
        </authorList>
    </citation>
    <scope>NUCLEOTIDE SEQUENCE [LARGE SCALE GENOMIC DNA]</scope>
    <source>
        <strain evidence="1 2">ATCC BAA-351</strain>
    </source>
</reference>
<evidence type="ECO:0000313" key="1">
    <source>
        <dbReference type="EMBL" id="EOH96291.1"/>
    </source>
</evidence>
<accession>R2SU00</accession>
<protein>
    <submittedName>
        <fullName evidence="1">Uncharacterized protein</fullName>
    </submittedName>
</protein>
<dbReference type="Gene3D" id="3.30.1490.390">
    <property type="match status" value="1"/>
</dbReference>
<dbReference type="OrthoDB" id="2308381at2"/>
<sequence>MLTIHYRNNDQTNQKTYQNAKDFLAAQLREVPDLPDYYHVDEAWLDDQKLSLTDSTIAGLYNYLAQ</sequence>
<proteinExistence type="predicted"/>
<dbReference type="RefSeq" id="WP_010755996.1">
    <property type="nucleotide sequence ID" value="NZ_ASWD01000007.1"/>
</dbReference>
<keyword evidence="2" id="KW-1185">Reference proteome</keyword>
<dbReference type="STRING" id="160454.RV10_GL004012"/>
<dbReference type="EMBL" id="AJAQ01000008">
    <property type="protein sequence ID" value="EOH96291.1"/>
    <property type="molecule type" value="Genomic_DNA"/>
</dbReference>